<keyword evidence="2" id="KW-1185">Reference proteome</keyword>
<dbReference type="AlphaFoldDB" id="A0A6A5W7N6"/>
<proteinExistence type="predicted"/>
<evidence type="ECO:0000313" key="1">
    <source>
        <dbReference type="EMBL" id="KAF1997367.1"/>
    </source>
</evidence>
<sequence length="63" mass="6853">MSFPRKSPIPRKASLHVIYDSPFSPMHAILGLGSGHAHRRMSGEEPHPTGPACSFCFFSSIGE</sequence>
<dbReference type="Proteomes" id="UP000799779">
    <property type="component" value="Unassembled WGS sequence"/>
</dbReference>
<protein>
    <submittedName>
        <fullName evidence="1">Uncharacterized protein</fullName>
    </submittedName>
</protein>
<reference evidence="1" key="1">
    <citation type="journal article" date="2020" name="Stud. Mycol.">
        <title>101 Dothideomycetes genomes: a test case for predicting lifestyles and emergence of pathogens.</title>
        <authorList>
            <person name="Haridas S."/>
            <person name="Albert R."/>
            <person name="Binder M."/>
            <person name="Bloem J."/>
            <person name="Labutti K."/>
            <person name="Salamov A."/>
            <person name="Andreopoulos B."/>
            <person name="Baker S."/>
            <person name="Barry K."/>
            <person name="Bills G."/>
            <person name="Bluhm B."/>
            <person name="Cannon C."/>
            <person name="Castanera R."/>
            <person name="Culley D."/>
            <person name="Daum C."/>
            <person name="Ezra D."/>
            <person name="Gonzalez J."/>
            <person name="Henrissat B."/>
            <person name="Kuo A."/>
            <person name="Liang C."/>
            <person name="Lipzen A."/>
            <person name="Lutzoni F."/>
            <person name="Magnuson J."/>
            <person name="Mondo S."/>
            <person name="Nolan M."/>
            <person name="Ohm R."/>
            <person name="Pangilinan J."/>
            <person name="Park H.-J."/>
            <person name="Ramirez L."/>
            <person name="Alfaro M."/>
            <person name="Sun H."/>
            <person name="Tritt A."/>
            <person name="Yoshinaga Y."/>
            <person name="Zwiers L.-H."/>
            <person name="Turgeon B."/>
            <person name="Goodwin S."/>
            <person name="Spatafora J."/>
            <person name="Crous P."/>
            <person name="Grigoriev I."/>
        </authorList>
    </citation>
    <scope>NUCLEOTIDE SEQUENCE</scope>
    <source>
        <strain evidence="1">CBS 123094</strain>
    </source>
</reference>
<dbReference type="EMBL" id="ML977614">
    <property type="protein sequence ID" value="KAF1997367.1"/>
    <property type="molecule type" value="Genomic_DNA"/>
</dbReference>
<gene>
    <name evidence="1" type="ORF">P154DRAFT_524863</name>
</gene>
<name>A0A6A5W7N6_9PLEO</name>
<accession>A0A6A5W7N6</accession>
<organism evidence="1 2">
    <name type="scientific">Amniculicola lignicola CBS 123094</name>
    <dbReference type="NCBI Taxonomy" id="1392246"/>
    <lineage>
        <taxon>Eukaryota</taxon>
        <taxon>Fungi</taxon>
        <taxon>Dikarya</taxon>
        <taxon>Ascomycota</taxon>
        <taxon>Pezizomycotina</taxon>
        <taxon>Dothideomycetes</taxon>
        <taxon>Pleosporomycetidae</taxon>
        <taxon>Pleosporales</taxon>
        <taxon>Amniculicolaceae</taxon>
        <taxon>Amniculicola</taxon>
    </lineage>
</organism>
<evidence type="ECO:0000313" key="2">
    <source>
        <dbReference type="Proteomes" id="UP000799779"/>
    </source>
</evidence>